<dbReference type="PRINTS" id="PR00298">
    <property type="entry name" value="CHAPERONIN60"/>
</dbReference>
<dbReference type="InterPro" id="IPR001844">
    <property type="entry name" value="Cpn60/GroEL"/>
</dbReference>
<dbReference type="NCBIfam" id="TIGR02348">
    <property type="entry name" value="GroEL"/>
    <property type="match status" value="1"/>
</dbReference>
<dbReference type="SUPFAM" id="SSF54849">
    <property type="entry name" value="GroEL-intermediate domain like"/>
    <property type="match status" value="1"/>
</dbReference>
<gene>
    <name evidence="6 9" type="primary">groL</name>
    <name evidence="6" type="synonym">groEL</name>
    <name evidence="9" type="ORF">WMO64_01050</name>
</gene>
<dbReference type="EC" id="5.6.1.7" evidence="6"/>
<accession>A0ABV1E5X2</accession>
<keyword evidence="4 6" id="KW-0143">Chaperone</keyword>
<proteinExistence type="inferred from homology"/>
<keyword evidence="5 6" id="KW-0413">Isomerase</keyword>
<dbReference type="InterPro" id="IPR027410">
    <property type="entry name" value="TCP-1-like_intermed_sf"/>
</dbReference>
<dbReference type="InterPro" id="IPR027413">
    <property type="entry name" value="GROEL-like_equatorial_sf"/>
</dbReference>
<comment type="subcellular location">
    <subcellularLocation>
        <location evidence="6">Cytoplasm</location>
    </subcellularLocation>
</comment>
<dbReference type="Proteomes" id="UP001464378">
    <property type="component" value="Unassembled WGS sequence"/>
</dbReference>
<dbReference type="NCBIfam" id="NF009489">
    <property type="entry name" value="PRK12851.1"/>
    <property type="match status" value="1"/>
</dbReference>
<comment type="function">
    <text evidence="6 8">Together with its co-chaperonin GroES, plays an essential role in assisting protein folding. The GroEL-GroES system forms a nano-cage that allows encapsulation of the non-native substrate proteins and provides a physical environment optimized to promote and accelerate protein folding.</text>
</comment>
<comment type="subunit">
    <text evidence="6 8">Forms a cylinder of 14 subunits composed of two heptameric rings stacked back-to-back. Interacts with the co-chaperonin GroES.</text>
</comment>
<feature type="binding site" evidence="6">
    <location>
        <begin position="86"/>
        <end position="90"/>
    </location>
    <ligand>
        <name>ATP</name>
        <dbReference type="ChEBI" id="CHEBI:30616"/>
    </ligand>
</feature>
<feature type="binding site" evidence="6">
    <location>
        <begin position="29"/>
        <end position="32"/>
    </location>
    <ligand>
        <name>ATP</name>
        <dbReference type="ChEBI" id="CHEBI:30616"/>
    </ligand>
</feature>
<dbReference type="EMBL" id="JBBMFK010000001">
    <property type="protein sequence ID" value="MEQ2442052.1"/>
    <property type="molecule type" value="Genomic_DNA"/>
</dbReference>
<organism evidence="9 10">
    <name type="scientific">Pseudoflavonifractor intestinihominis</name>
    <dbReference type="NCBI Taxonomy" id="3133171"/>
    <lineage>
        <taxon>Bacteria</taxon>
        <taxon>Bacillati</taxon>
        <taxon>Bacillota</taxon>
        <taxon>Clostridia</taxon>
        <taxon>Eubacteriales</taxon>
        <taxon>Oscillospiraceae</taxon>
        <taxon>Pseudoflavonifractor</taxon>
    </lineage>
</organism>
<evidence type="ECO:0000313" key="9">
    <source>
        <dbReference type="EMBL" id="MEQ2442052.1"/>
    </source>
</evidence>
<keyword evidence="6" id="KW-0963">Cytoplasm</keyword>
<evidence type="ECO:0000313" key="10">
    <source>
        <dbReference type="Proteomes" id="UP001464378"/>
    </source>
</evidence>
<dbReference type="SUPFAM" id="SSF48592">
    <property type="entry name" value="GroEL equatorial domain-like"/>
    <property type="match status" value="1"/>
</dbReference>
<evidence type="ECO:0000256" key="2">
    <source>
        <dbReference type="ARBA" id="ARBA00022741"/>
    </source>
</evidence>
<evidence type="ECO:0000256" key="3">
    <source>
        <dbReference type="ARBA" id="ARBA00022840"/>
    </source>
</evidence>
<feature type="binding site" evidence="6">
    <location>
        <position position="495"/>
    </location>
    <ligand>
        <name>ATP</name>
        <dbReference type="ChEBI" id="CHEBI:30616"/>
    </ligand>
</feature>
<evidence type="ECO:0000256" key="6">
    <source>
        <dbReference type="HAMAP-Rule" id="MF_00600"/>
    </source>
</evidence>
<evidence type="ECO:0000256" key="5">
    <source>
        <dbReference type="ARBA" id="ARBA00023235"/>
    </source>
</evidence>
<dbReference type="Pfam" id="PF00118">
    <property type="entry name" value="Cpn60_TCP1"/>
    <property type="match status" value="1"/>
</dbReference>
<dbReference type="InterPro" id="IPR027409">
    <property type="entry name" value="GroEL-like_apical_dom_sf"/>
</dbReference>
<comment type="similarity">
    <text evidence="1 6 7">Belongs to the chaperonin (HSP60) family.</text>
</comment>
<dbReference type="InterPro" id="IPR002423">
    <property type="entry name" value="Cpn60/GroEL/TCP-1"/>
</dbReference>
<dbReference type="SUPFAM" id="SSF52029">
    <property type="entry name" value="GroEL apical domain-like"/>
    <property type="match status" value="1"/>
</dbReference>
<dbReference type="Gene3D" id="1.10.560.10">
    <property type="entry name" value="GroEL-like equatorial domain"/>
    <property type="match status" value="1"/>
</dbReference>
<protein>
    <recommendedName>
        <fullName evidence="6">Chaperonin GroEL</fullName>
        <ecNumber evidence="6">5.6.1.7</ecNumber>
    </recommendedName>
    <alternativeName>
        <fullName evidence="6">60 kDa chaperonin</fullName>
    </alternativeName>
    <alternativeName>
        <fullName evidence="6">Chaperonin-60</fullName>
        <shortName evidence="6">Cpn60</shortName>
    </alternativeName>
</protein>
<dbReference type="CDD" id="cd03344">
    <property type="entry name" value="GroEL"/>
    <property type="match status" value="1"/>
</dbReference>
<dbReference type="Gene3D" id="3.30.260.10">
    <property type="entry name" value="TCP-1-like chaperonin intermediate domain"/>
    <property type="match status" value="1"/>
</dbReference>
<evidence type="ECO:0000256" key="7">
    <source>
        <dbReference type="RuleBase" id="RU000418"/>
    </source>
</evidence>
<evidence type="ECO:0000256" key="8">
    <source>
        <dbReference type="RuleBase" id="RU000419"/>
    </source>
</evidence>
<dbReference type="InterPro" id="IPR018370">
    <property type="entry name" value="Chaperonin_Cpn60_CS"/>
</dbReference>
<evidence type="ECO:0000256" key="4">
    <source>
        <dbReference type="ARBA" id="ARBA00023186"/>
    </source>
</evidence>
<dbReference type="HAMAP" id="MF_00600">
    <property type="entry name" value="CH60"/>
    <property type="match status" value="1"/>
</dbReference>
<feature type="binding site" evidence="6">
    <location>
        <position position="413"/>
    </location>
    <ligand>
        <name>ATP</name>
        <dbReference type="ChEBI" id="CHEBI:30616"/>
    </ligand>
</feature>
<dbReference type="NCBIfam" id="NF000592">
    <property type="entry name" value="PRK00013.1"/>
    <property type="match status" value="1"/>
</dbReference>
<dbReference type="PROSITE" id="PS00296">
    <property type="entry name" value="CHAPERONINS_CPN60"/>
    <property type="match status" value="1"/>
</dbReference>
<keyword evidence="3 6" id="KW-0067">ATP-binding</keyword>
<evidence type="ECO:0000256" key="1">
    <source>
        <dbReference type="ARBA" id="ARBA00006607"/>
    </source>
</evidence>
<dbReference type="NCBIfam" id="NF009487">
    <property type="entry name" value="PRK12849.1"/>
    <property type="match status" value="1"/>
</dbReference>
<keyword evidence="2 6" id="KW-0547">Nucleotide-binding</keyword>
<dbReference type="NCBIfam" id="NF009488">
    <property type="entry name" value="PRK12850.1"/>
    <property type="match status" value="1"/>
</dbReference>
<comment type="caution">
    <text evidence="6">Lacks conserved residue(s) required for the propagation of feature annotation.</text>
</comment>
<dbReference type="RefSeq" id="WP_294519120.1">
    <property type="nucleotide sequence ID" value="NZ_JBBMFK010000001.1"/>
</dbReference>
<dbReference type="PANTHER" id="PTHR45633">
    <property type="entry name" value="60 KDA HEAT SHOCK PROTEIN, MITOCHONDRIAL"/>
    <property type="match status" value="1"/>
</dbReference>
<name>A0ABV1E5X2_9FIRM</name>
<dbReference type="Gene3D" id="3.50.7.10">
    <property type="entry name" value="GroEL"/>
    <property type="match status" value="1"/>
</dbReference>
<keyword evidence="10" id="KW-1185">Reference proteome</keyword>
<sequence length="542" mass="57351">MAKIICYGEEARHALERGVNQLANTVKITMGPKGRNVVLDKKFGAPLITNDGVTIAKEIELEDPFENMGAQLVKEVSTKTNDVAGDGTTTATLLAQAIIREGLKNLAAGANPMVMKKGIAKATTAAIDAIKANSQKVNGTADIARVGAVSSGDETIGKLIAEAMEKVSNDGVITVEESKTAETYSEVVEGMQFDRGYITPYMVTDTEKMEAVLDDALILITDKKISNIQELLPILEQVVQSGKKLLVIAEDVEGEALSTLIVNKLRGTLNVVCVKAPGFGDRRKEMLQDIATLTGGTVISSEVGLELKEATMDMLGRARQVKVSKENTIIVDGAGDSEAIKARVGQIRAQIETTTSDYDREKLQERLAKMAGGVAIIRVGAATEVEMKEKKLRIEDALNATRAAVEEGIVAGGGTAYVNAVPAVEKLLAETEGDEKTGVRIIAKALTEPMRQIATNAGIDGSVVLENVKKADKVGYGFDAYNETYVDMISAGIVDPTKVTRSALENASSIAATLLTTESLVADKPQPAAPAAPAAPDMGGMY</sequence>
<comment type="caution">
    <text evidence="9">The sequence shown here is derived from an EMBL/GenBank/DDBJ whole genome shotgun (WGS) entry which is preliminary data.</text>
</comment>
<reference evidence="9 10" key="1">
    <citation type="submission" date="2024-03" db="EMBL/GenBank/DDBJ databases">
        <title>Human intestinal bacterial collection.</title>
        <authorList>
            <person name="Pauvert C."/>
            <person name="Hitch T.C.A."/>
            <person name="Clavel T."/>
        </authorList>
    </citation>
    <scope>NUCLEOTIDE SEQUENCE [LARGE SCALE GENOMIC DNA]</scope>
    <source>
        <strain evidence="9 10">CLA-AP-H29</strain>
    </source>
</reference>